<dbReference type="Proteomes" id="UP000680839">
    <property type="component" value="Chromosome"/>
</dbReference>
<reference evidence="3" key="1">
    <citation type="submission" date="2021-06" db="EMBL/GenBank/DDBJ databases">
        <title>Bradyrhizobium sp. S2-20-1 Genome sequencing.</title>
        <authorList>
            <person name="Jin L."/>
        </authorList>
    </citation>
    <scope>NUCLEOTIDE SEQUENCE</scope>
    <source>
        <strain evidence="3">S2-20-1</strain>
    </source>
</reference>
<keyword evidence="1" id="KW-0732">Signal</keyword>
<sequence>MSLAANVEFLRRLPKLNGFNGFGDFGRSLRPAQGSPLVETTGFGSNPGGLRMFSFVPDHCPPAPALVLVLHGCGQSAAGYDLGAGWSTLAKHYGFALLMPQQQPSNNANGCFNWFTPEDTARDSGEACSIRQMIARMAVDIGIDQRRIFVTGLSAGGAMTSVMLATYPEIFAGGAIIAGLPYGVATNMREALSGMFQSPSRPAGELGDLVRGASGHTGPWPKLSVWHGSADRTVNPANADEIVKQWLDVHQLPSAPMSESTVDGYPRQVWWNADGETTVESYTITDMAHGTPLGVGDNDERYGAQGAFLIEAGISSSYHIANFFGLTNWIRQSKEAAKAAAQETAKQAAKTAAAASPVPERAPDLTKVLWPLTTLKRASEPPPQPRRRGIDVGGVITRALTAAGLMK</sequence>
<dbReference type="RefSeq" id="WP_215621865.1">
    <property type="nucleotide sequence ID" value="NZ_CP076134.1"/>
</dbReference>
<dbReference type="InterPro" id="IPR050955">
    <property type="entry name" value="Plant_Biomass_Hydrol_Est"/>
</dbReference>
<dbReference type="InterPro" id="IPR010126">
    <property type="entry name" value="Esterase_phb"/>
</dbReference>
<dbReference type="Gene3D" id="3.40.50.1820">
    <property type="entry name" value="alpha/beta hydrolase"/>
    <property type="match status" value="1"/>
</dbReference>
<dbReference type="NCBIfam" id="TIGR01840">
    <property type="entry name" value="esterase_phb"/>
    <property type="match status" value="1"/>
</dbReference>
<dbReference type="GO" id="GO:0005576">
    <property type="term" value="C:extracellular region"/>
    <property type="evidence" value="ECO:0007669"/>
    <property type="project" value="InterPro"/>
</dbReference>
<organism evidence="3 4">
    <name type="scientific">Bradyrhizobium sediminis</name>
    <dbReference type="NCBI Taxonomy" id="2840469"/>
    <lineage>
        <taxon>Bacteria</taxon>
        <taxon>Pseudomonadati</taxon>
        <taxon>Pseudomonadota</taxon>
        <taxon>Alphaproteobacteria</taxon>
        <taxon>Hyphomicrobiales</taxon>
        <taxon>Nitrobacteraceae</taxon>
        <taxon>Bradyrhizobium</taxon>
    </lineage>
</organism>
<dbReference type="AlphaFoldDB" id="A0A975NDL1"/>
<evidence type="ECO:0000313" key="3">
    <source>
        <dbReference type="EMBL" id="QWG13117.1"/>
    </source>
</evidence>
<dbReference type="InterPro" id="IPR029058">
    <property type="entry name" value="AB_hydrolase_fold"/>
</dbReference>
<gene>
    <name evidence="3" type="ORF">KMZ29_26190</name>
</gene>
<name>A0A975NDL1_9BRAD</name>
<dbReference type="SUPFAM" id="SSF53474">
    <property type="entry name" value="alpha/beta-Hydrolases"/>
    <property type="match status" value="2"/>
</dbReference>
<dbReference type="PANTHER" id="PTHR43037">
    <property type="entry name" value="UNNAMED PRODUCT-RELATED"/>
    <property type="match status" value="1"/>
</dbReference>
<dbReference type="GO" id="GO:0016787">
    <property type="term" value="F:hydrolase activity"/>
    <property type="evidence" value="ECO:0007669"/>
    <property type="project" value="UniProtKB-KW"/>
</dbReference>
<evidence type="ECO:0000256" key="2">
    <source>
        <dbReference type="ARBA" id="ARBA00022801"/>
    </source>
</evidence>
<protein>
    <submittedName>
        <fullName evidence="3">PHB depolymerase family esterase</fullName>
    </submittedName>
</protein>
<evidence type="ECO:0000313" key="4">
    <source>
        <dbReference type="Proteomes" id="UP000680839"/>
    </source>
</evidence>
<accession>A0A975NDL1</accession>
<evidence type="ECO:0000256" key="1">
    <source>
        <dbReference type="ARBA" id="ARBA00022729"/>
    </source>
</evidence>
<dbReference type="Pfam" id="PF10503">
    <property type="entry name" value="Esterase_PHB"/>
    <property type="match status" value="1"/>
</dbReference>
<dbReference type="EMBL" id="CP076134">
    <property type="protein sequence ID" value="QWG13117.1"/>
    <property type="molecule type" value="Genomic_DNA"/>
</dbReference>
<keyword evidence="2" id="KW-0378">Hydrolase</keyword>
<dbReference type="PANTHER" id="PTHR43037:SF1">
    <property type="entry name" value="BLL1128 PROTEIN"/>
    <property type="match status" value="1"/>
</dbReference>
<proteinExistence type="predicted"/>